<feature type="transmembrane region" description="Helical" evidence="1">
    <location>
        <begin position="41"/>
        <end position="67"/>
    </location>
</feature>
<evidence type="ECO:0000313" key="3">
    <source>
        <dbReference type="Proteomes" id="UP000605990"/>
    </source>
</evidence>
<dbReference type="RefSeq" id="WP_166125058.1">
    <property type="nucleotide sequence ID" value="NZ_JAANOQ010000001.1"/>
</dbReference>
<dbReference type="EMBL" id="JACRUN010000001">
    <property type="protein sequence ID" value="MBC5833827.1"/>
    <property type="molecule type" value="Genomic_DNA"/>
</dbReference>
<keyword evidence="1" id="KW-1133">Transmembrane helix</keyword>
<keyword evidence="3" id="KW-1185">Reference proteome</keyword>
<protein>
    <recommendedName>
        <fullName evidence="4">Phage holin family protein</fullName>
    </recommendedName>
</protein>
<sequence length="117" mass="13374">MESNSTTIEKLIEKAEIYSKTTLELYKCEAIYKSADIFSCLAVKLAIAIVVVVVLLFANIGLAFYLGDYFGEIWYGFFLVGFGYLFIGIILYIFKNKWIKNPVNNFIISKMNNNDLI</sequence>
<name>A0ABR7IVP7_9FLAO</name>
<comment type="caution">
    <text evidence="2">The sequence shown here is derived from an EMBL/GenBank/DDBJ whole genome shotgun (WGS) entry which is preliminary data.</text>
</comment>
<reference evidence="2 3" key="1">
    <citation type="submission" date="2020-08" db="EMBL/GenBank/DDBJ databases">
        <title>Description of novel Flavobacterium F-408 isolate.</title>
        <authorList>
            <person name="Saticioglu I.B."/>
            <person name="Duman M."/>
            <person name="Altun S."/>
        </authorList>
    </citation>
    <scope>NUCLEOTIDE SEQUENCE [LARGE SCALE GENOMIC DNA]</scope>
    <source>
        <strain evidence="2 3">F-408</strain>
    </source>
</reference>
<evidence type="ECO:0000313" key="2">
    <source>
        <dbReference type="EMBL" id="MBC5833827.1"/>
    </source>
</evidence>
<evidence type="ECO:0000256" key="1">
    <source>
        <dbReference type="SAM" id="Phobius"/>
    </source>
</evidence>
<gene>
    <name evidence="2" type="ORF">H8R27_02905</name>
</gene>
<feature type="transmembrane region" description="Helical" evidence="1">
    <location>
        <begin position="73"/>
        <end position="94"/>
    </location>
</feature>
<keyword evidence="1" id="KW-0472">Membrane</keyword>
<organism evidence="2 3">
    <name type="scientific">Flavobacterium bernardetii</name>
    <dbReference type="NCBI Taxonomy" id="2813823"/>
    <lineage>
        <taxon>Bacteria</taxon>
        <taxon>Pseudomonadati</taxon>
        <taxon>Bacteroidota</taxon>
        <taxon>Flavobacteriia</taxon>
        <taxon>Flavobacteriales</taxon>
        <taxon>Flavobacteriaceae</taxon>
        <taxon>Flavobacterium</taxon>
    </lineage>
</organism>
<proteinExistence type="predicted"/>
<dbReference type="Proteomes" id="UP000605990">
    <property type="component" value="Unassembled WGS sequence"/>
</dbReference>
<keyword evidence="1" id="KW-0812">Transmembrane</keyword>
<accession>A0ABR7IVP7</accession>
<evidence type="ECO:0008006" key="4">
    <source>
        <dbReference type="Google" id="ProtNLM"/>
    </source>
</evidence>